<dbReference type="EMBL" id="CP046956">
    <property type="protein sequence ID" value="QTM98278.1"/>
    <property type="molecule type" value="Genomic_DNA"/>
</dbReference>
<organism evidence="4 5">
    <name type="scientific">Sediminibacillus dalangtanensis</name>
    <dbReference type="NCBI Taxonomy" id="2729421"/>
    <lineage>
        <taxon>Bacteria</taxon>
        <taxon>Bacillati</taxon>
        <taxon>Bacillota</taxon>
        <taxon>Bacilli</taxon>
        <taxon>Bacillales</taxon>
        <taxon>Bacillaceae</taxon>
        <taxon>Sediminibacillus</taxon>
    </lineage>
</organism>
<dbReference type="PROSITE" id="PS51737">
    <property type="entry name" value="RECOMBINASE_DNA_BIND"/>
    <property type="match status" value="1"/>
</dbReference>
<evidence type="ECO:0000313" key="4">
    <source>
        <dbReference type="EMBL" id="QTM98278.1"/>
    </source>
</evidence>
<sequence>MLGTFAEYERTLIIERVEGGMEKRAKSGRWNGGVILGYDTVDKKLVINDDESKVVNEIFELRTTRLGYKAIANSLNRQEKKTKKNNDFSINAVKTILENRTYIGQLNWGSYRKWEEKRRSGKTDPISSEGKHDPIIDVELRERVQEVSRRNRESSNNIKNIKSDFLLSGILKCPVCGAGTVMSKSQKRDKTGYRLYYMCQNYHTKGREVCSSNLINKEMIEEKVLKTINGLVSNNDIVNEILDKISNDKNTDTLELQKQIWAIKKELIAKQKEQSKIDADYFSNDITAKSYGRLSEKIEEEVERLQEVNNNLEDKYEKILLTYSIDEKIVK</sequence>
<accession>A0ABX7VS47</accession>
<keyword evidence="5" id="KW-1185">Reference proteome</keyword>
<feature type="coiled-coil region" evidence="1">
    <location>
        <begin position="288"/>
        <end position="322"/>
    </location>
</feature>
<dbReference type="InterPro" id="IPR050639">
    <property type="entry name" value="SSR_resolvase"/>
</dbReference>
<evidence type="ECO:0000313" key="5">
    <source>
        <dbReference type="Proteomes" id="UP000665043"/>
    </source>
</evidence>
<dbReference type="Pfam" id="PF13408">
    <property type="entry name" value="Zn_ribbon_recom"/>
    <property type="match status" value="1"/>
</dbReference>
<proteinExistence type="predicted"/>
<dbReference type="PROSITE" id="PS51736">
    <property type="entry name" value="RECOMBINASES_3"/>
    <property type="match status" value="1"/>
</dbReference>
<dbReference type="PANTHER" id="PTHR30461">
    <property type="entry name" value="DNA-INVERTASE FROM LAMBDOID PROPHAGE"/>
    <property type="match status" value="1"/>
</dbReference>
<dbReference type="Pfam" id="PF07508">
    <property type="entry name" value="Recombinase"/>
    <property type="match status" value="1"/>
</dbReference>
<dbReference type="Gene3D" id="3.90.1750.20">
    <property type="entry name" value="Putative Large Serine Recombinase, Chain B, Domain 2"/>
    <property type="match status" value="1"/>
</dbReference>
<feature type="domain" description="Resolvase/invertase-type recombinase catalytic" evidence="2">
    <location>
        <begin position="1"/>
        <end position="28"/>
    </location>
</feature>
<dbReference type="InterPro" id="IPR006119">
    <property type="entry name" value="Resolv_N"/>
</dbReference>
<dbReference type="InterPro" id="IPR025827">
    <property type="entry name" value="Zn_ribbon_recom_dom"/>
</dbReference>
<evidence type="ECO:0000259" key="3">
    <source>
        <dbReference type="PROSITE" id="PS51737"/>
    </source>
</evidence>
<name>A0ABX7VS47_9BACI</name>
<keyword evidence="1" id="KW-0175">Coiled coil</keyword>
<dbReference type="InterPro" id="IPR038109">
    <property type="entry name" value="DNA_bind_recomb_sf"/>
</dbReference>
<evidence type="ECO:0000256" key="1">
    <source>
        <dbReference type="SAM" id="Coils"/>
    </source>
</evidence>
<gene>
    <name evidence="4" type="ORF">ERJ70_02465</name>
</gene>
<feature type="domain" description="Recombinase" evidence="3">
    <location>
        <begin position="35"/>
        <end position="154"/>
    </location>
</feature>
<dbReference type="Proteomes" id="UP000665043">
    <property type="component" value="Chromosome"/>
</dbReference>
<reference evidence="4 5" key="1">
    <citation type="submission" date="2019-12" db="EMBL/GenBank/DDBJ databases">
        <title>The whole genome sequencing of a strain isolated from a Mars analog, Dalangtan Playa.</title>
        <authorList>
            <person name="Huang T."/>
        </authorList>
    </citation>
    <scope>NUCLEOTIDE SEQUENCE [LARGE SCALE GENOMIC DNA]</scope>
    <source>
        <strain evidence="4 5">DP4-553-S</strain>
    </source>
</reference>
<evidence type="ECO:0000259" key="2">
    <source>
        <dbReference type="PROSITE" id="PS51736"/>
    </source>
</evidence>
<dbReference type="PANTHER" id="PTHR30461:SF23">
    <property type="entry name" value="DNA RECOMBINASE-RELATED"/>
    <property type="match status" value="1"/>
</dbReference>
<protein>
    <submittedName>
        <fullName evidence="4">Recombinase family protein</fullName>
    </submittedName>
</protein>
<dbReference type="InterPro" id="IPR011109">
    <property type="entry name" value="DNA_bind_recombinase_dom"/>
</dbReference>